<sequence length="281" mass="30680">MFDNKAFAALLTLPLTLALLALLVYPLVYTITMAFGVAGGVGLQHVQETLATAGFWQVAWNSVVFTASSTLLSFGLGFLMAYAMEHVHAGRRLFVSIFILPLAIMPVVSGLTWSMMLNPALGVVNHLVGLLHVGPLPWATGSRTALMTVVLIDVWQWTPFCFMLIHAGFQSLPREPLEAARVDGAGALQELRHVILPMLRAILVITLIFRFMEAFKAFDVIYVVTQGGPGRASETLVIRAFMQGFRFLKPEVAATIGVLLLLVTMLVTRPAGRFIQRETGA</sequence>
<organism evidence="7 8">
    <name type="scientific">Labrys wisconsinensis</name>
    <dbReference type="NCBI Taxonomy" id="425677"/>
    <lineage>
        <taxon>Bacteria</taxon>
        <taxon>Pseudomonadati</taxon>
        <taxon>Pseudomonadota</taxon>
        <taxon>Alphaproteobacteria</taxon>
        <taxon>Hyphomicrobiales</taxon>
        <taxon>Xanthobacteraceae</taxon>
        <taxon>Labrys</taxon>
    </lineage>
</organism>
<reference evidence="7 8" key="1">
    <citation type="submission" date="2023-07" db="EMBL/GenBank/DDBJ databases">
        <title>Genomic Encyclopedia of Type Strains, Phase IV (KMG-IV): sequencing the most valuable type-strain genomes for metagenomic binning, comparative biology and taxonomic classification.</title>
        <authorList>
            <person name="Goeker M."/>
        </authorList>
    </citation>
    <scope>NUCLEOTIDE SEQUENCE [LARGE SCALE GENOMIC DNA]</scope>
    <source>
        <strain evidence="7 8">DSM 19619</strain>
    </source>
</reference>
<dbReference type="InterPro" id="IPR052730">
    <property type="entry name" value="Sugar_ABC_transporter"/>
</dbReference>
<evidence type="ECO:0000256" key="1">
    <source>
        <dbReference type="ARBA" id="ARBA00004651"/>
    </source>
</evidence>
<keyword evidence="3 5" id="KW-1133">Transmembrane helix</keyword>
<keyword evidence="7" id="KW-0762">Sugar transport</keyword>
<feature type="transmembrane region" description="Helical" evidence="5">
    <location>
        <begin position="252"/>
        <end position="268"/>
    </location>
</feature>
<comment type="caution">
    <text evidence="7">The sequence shown here is derived from an EMBL/GenBank/DDBJ whole genome shotgun (WGS) entry which is preliminary data.</text>
</comment>
<dbReference type="PROSITE" id="PS50928">
    <property type="entry name" value="ABC_TM1"/>
    <property type="match status" value="1"/>
</dbReference>
<protein>
    <submittedName>
        <fullName evidence="7">Multiple sugar transport system permease protein</fullName>
    </submittedName>
</protein>
<dbReference type="SUPFAM" id="SSF161098">
    <property type="entry name" value="MetI-like"/>
    <property type="match status" value="1"/>
</dbReference>
<gene>
    <name evidence="7" type="ORF">QO011_002881</name>
</gene>
<evidence type="ECO:0000313" key="8">
    <source>
        <dbReference type="Proteomes" id="UP001242480"/>
    </source>
</evidence>
<dbReference type="EMBL" id="JAUSVX010000004">
    <property type="protein sequence ID" value="MDQ0469865.1"/>
    <property type="molecule type" value="Genomic_DNA"/>
</dbReference>
<dbReference type="RefSeq" id="WP_307273017.1">
    <property type="nucleotide sequence ID" value="NZ_JAUSVX010000004.1"/>
</dbReference>
<evidence type="ECO:0000259" key="6">
    <source>
        <dbReference type="PROSITE" id="PS50928"/>
    </source>
</evidence>
<evidence type="ECO:0000256" key="3">
    <source>
        <dbReference type="ARBA" id="ARBA00022989"/>
    </source>
</evidence>
<feature type="domain" description="ABC transmembrane type-1" evidence="6">
    <location>
        <begin position="59"/>
        <end position="271"/>
    </location>
</feature>
<dbReference type="Gene3D" id="1.10.3720.10">
    <property type="entry name" value="MetI-like"/>
    <property type="match status" value="1"/>
</dbReference>
<dbReference type="Pfam" id="PF00528">
    <property type="entry name" value="BPD_transp_1"/>
    <property type="match status" value="1"/>
</dbReference>
<keyword evidence="4 5" id="KW-0472">Membrane</keyword>
<dbReference type="InterPro" id="IPR000515">
    <property type="entry name" value="MetI-like"/>
</dbReference>
<name>A0ABU0J6J8_9HYPH</name>
<evidence type="ECO:0000313" key="7">
    <source>
        <dbReference type="EMBL" id="MDQ0469865.1"/>
    </source>
</evidence>
<comment type="similarity">
    <text evidence="5">Belongs to the binding-protein-dependent transport system permease family.</text>
</comment>
<evidence type="ECO:0000256" key="2">
    <source>
        <dbReference type="ARBA" id="ARBA00022692"/>
    </source>
</evidence>
<dbReference type="CDD" id="cd06261">
    <property type="entry name" value="TM_PBP2"/>
    <property type="match status" value="1"/>
</dbReference>
<keyword evidence="2 5" id="KW-0812">Transmembrane</keyword>
<evidence type="ECO:0000256" key="5">
    <source>
        <dbReference type="RuleBase" id="RU363032"/>
    </source>
</evidence>
<dbReference type="Proteomes" id="UP001242480">
    <property type="component" value="Unassembled WGS sequence"/>
</dbReference>
<dbReference type="InterPro" id="IPR035906">
    <property type="entry name" value="MetI-like_sf"/>
</dbReference>
<comment type="subcellular location">
    <subcellularLocation>
        <location evidence="1 5">Cell membrane</location>
        <topology evidence="1 5">Multi-pass membrane protein</topology>
    </subcellularLocation>
</comment>
<feature type="transmembrane region" description="Helical" evidence="5">
    <location>
        <begin position="60"/>
        <end position="81"/>
    </location>
</feature>
<accession>A0ABU0J6J8</accession>
<dbReference type="PANTHER" id="PTHR43759">
    <property type="entry name" value="TREHALOSE TRANSPORT SYSTEM PERMEASE PROTEIN SUGA"/>
    <property type="match status" value="1"/>
</dbReference>
<proteinExistence type="inferred from homology"/>
<evidence type="ECO:0000256" key="4">
    <source>
        <dbReference type="ARBA" id="ARBA00023136"/>
    </source>
</evidence>
<dbReference type="PANTHER" id="PTHR43759:SF1">
    <property type="entry name" value="GLUCOSE IMPORT SYSTEM PERMEASE PROTEIN GLCT"/>
    <property type="match status" value="1"/>
</dbReference>
<keyword evidence="8" id="KW-1185">Reference proteome</keyword>
<feature type="transmembrane region" description="Helical" evidence="5">
    <location>
        <begin position="93"/>
        <end position="116"/>
    </location>
</feature>
<keyword evidence="5" id="KW-0813">Transport</keyword>